<sequence length="406" mass="46075">MMLKAIGLCVQLNHQSLQCPVSIPCHVKLQILHMTGIHDIAVDYCGCNQQAVKTCATFRLLEMFHLLSLVSKTSTYDFYHTLERMSDNTGLNTPPSCRAALMHMLIQWGEWAHDVTGPEGTKPGELAVLCPSCPWPGINLPSDWDQDKSRFLYLLLICIDVNFHLKNQIMLLYSRDPGLSIGWSYFTAHEPYEDYVQRSLLLTLQQISTCVEFSTMAKSNTKFSKGLRYTGVVAISCGRSEIVLLTCVRNMDKGERFNKYANIAPLAAAAIHQFSDLLWVVISYDITCQWIKTIFTQMTLHWPSKLQFNPDIRITPLVPKFHKPGHKAEEHEQFSFNLTEGVGLSDGECPKRIWAGHNALGNSTKTVGPGTQQDLIDNHLGFWNWVKYCYMGEPSLKLAWIHIHRD</sequence>
<dbReference type="Proteomes" id="UP001175226">
    <property type="component" value="Unassembled WGS sequence"/>
</dbReference>
<evidence type="ECO:0000313" key="2">
    <source>
        <dbReference type="EMBL" id="KAK0433673.1"/>
    </source>
</evidence>
<reference evidence="2" key="1">
    <citation type="submission" date="2023-06" db="EMBL/GenBank/DDBJ databases">
        <authorList>
            <consortium name="Lawrence Berkeley National Laboratory"/>
            <person name="Ahrendt S."/>
            <person name="Sahu N."/>
            <person name="Indic B."/>
            <person name="Wong-Bajracharya J."/>
            <person name="Merenyi Z."/>
            <person name="Ke H.-M."/>
            <person name="Monk M."/>
            <person name="Kocsube S."/>
            <person name="Drula E."/>
            <person name="Lipzen A."/>
            <person name="Balint B."/>
            <person name="Henrissat B."/>
            <person name="Andreopoulos B."/>
            <person name="Martin F.M."/>
            <person name="Harder C.B."/>
            <person name="Rigling D."/>
            <person name="Ford K.L."/>
            <person name="Foster G.D."/>
            <person name="Pangilinan J."/>
            <person name="Papanicolaou A."/>
            <person name="Barry K."/>
            <person name="LaButti K."/>
            <person name="Viragh M."/>
            <person name="Koriabine M."/>
            <person name="Yan M."/>
            <person name="Riley R."/>
            <person name="Champramary S."/>
            <person name="Plett K.L."/>
            <person name="Tsai I.J."/>
            <person name="Slot J."/>
            <person name="Sipos G."/>
            <person name="Plett J."/>
            <person name="Nagy L.G."/>
            <person name="Grigoriev I.V."/>
        </authorList>
    </citation>
    <scope>NUCLEOTIDE SEQUENCE</scope>
    <source>
        <strain evidence="2">FPL87.14</strain>
    </source>
</reference>
<gene>
    <name evidence="2" type="ORF">EV421DRAFT_1892883</name>
</gene>
<dbReference type="InterPro" id="IPR040521">
    <property type="entry name" value="KDZ"/>
</dbReference>
<proteinExistence type="predicted"/>
<dbReference type="Pfam" id="PF18758">
    <property type="entry name" value="KDZ"/>
    <property type="match status" value="1"/>
</dbReference>
<organism evidence="2 3">
    <name type="scientific">Armillaria borealis</name>
    <dbReference type="NCBI Taxonomy" id="47425"/>
    <lineage>
        <taxon>Eukaryota</taxon>
        <taxon>Fungi</taxon>
        <taxon>Dikarya</taxon>
        <taxon>Basidiomycota</taxon>
        <taxon>Agaricomycotina</taxon>
        <taxon>Agaricomycetes</taxon>
        <taxon>Agaricomycetidae</taxon>
        <taxon>Agaricales</taxon>
        <taxon>Marasmiineae</taxon>
        <taxon>Physalacriaceae</taxon>
        <taxon>Armillaria</taxon>
    </lineage>
</organism>
<dbReference type="AlphaFoldDB" id="A0AA39J064"/>
<dbReference type="EMBL" id="JAUEPT010000078">
    <property type="protein sequence ID" value="KAK0433673.1"/>
    <property type="molecule type" value="Genomic_DNA"/>
</dbReference>
<name>A0AA39J064_9AGAR</name>
<comment type="caution">
    <text evidence="2">The sequence shown here is derived from an EMBL/GenBank/DDBJ whole genome shotgun (WGS) entry which is preliminary data.</text>
</comment>
<dbReference type="InterPro" id="IPR041457">
    <property type="entry name" value="CxC2_KDZ-assoc"/>
</dbReference>
<dbReference type="Pfam" id="PF18803">
    <property type="entry name" value="CxC2"/>
    <property type="match status" value="1"/>
</dbReference>
<feature type="domain" description="CxC2-like cysteine cluster KDZ transposase-associated" evidence="1">
    <location>
        <begin position="50"/>
        <end position="90"/>
    </location>
</feature>
<evidence type="ECO:0000259" key="1">
    <source>
        <dbReference type="Pfam" id="PF18803"/>
    </source>
</evidence>
<protein>
    <recommendedName>
        <fullName evidence="1">CxC2-like cysteine cluster KDZ transposase-associated domain-containing protein</fullName>
    </recommendedName>
</protein>
<evidence type="ECO:0000313" key="3">
    <source>
        <dbReference type="Proteomes" id="UP001175226"/>
    </source>
</evidence>
<accession>A0AA39J064</accession>
<keyword evidence="3" id="KW-1185">Reference proteome</keyword>